<reference evidence="1 2" key="1">
    <citation type="journal article" date="2016" name="Mol. Biol. Evol.">
        <title>Comparative Genomics of Early-Diverging Mushroom-Forming Fungi Provides Insights into the Origins of Lignocellulose Decay Capabilities.</title>
        <authorList>
            <person name="Nagy L.G."/>
            <person name="Riley R."/>
            <person name="Tritt A."/>
            <person name="Adam C."/>
            <person name="Daum C."/>
            <person name="Floudas D."/>
            <person name="Sun H."/>
            <person name="Yadav J.S."/>
            <person name="Pangilinan J."/>
            <person name="Larsson K.H."/>
            <person name="Matsuura K."/>
            <person name="Barry K."/>
            <person name="Labutti K."/>
            <person name="Kuo R."/>
            <person name="Ohm R.A."/>
            <person name="Bhattacharya S.S."/>
            <person name="Shirouzu T."/>
            <person name="Yoshinaga Y."/>
            <person name="Martin F.M."/>
            <person name="Grigoriev I.V."/>
            <person name="Hibbett D.S."/>
        </authorList>
    </citation>
    <scope>NUCLEOTIDE SEQUENCE [LARGE SCALE GENOMIC DNA]</scope>
    <source>
        <strain evidence="1 2">HHB12733</strain>
    </source>
</reference>
<accession>A0A165FAK1</accession>
<evidence type="ECO:0000313" key="1">
    <source>
        <dbReference type="EMBL" id="KZT56473.1"/>
    </source>
</evidence>
<evidence type="ECO:0000313" key="2">
    <source>
        <dbReference type="Proteomes" id="UP000076842"/>
    </source>
</evidence>
<dbReference type="Gene3D" id="1.25.40.10">
    <property type="entry name" value="Tetratricopeptide repeat domain"/>
    <property type="match status" value="1"/>
</dbReference>
<proteinExistence type="predicted"/>
<sequence>MNRGEEGGMVDAAFQILRYKAWNFDDVAVRTMPLTSYETVNKALARFIERGEDRAYTYLGLSAKQEGDRLWKDGTLTEEKKEHLSRMAIENLQLAAVRRYSLAMTTLGSLFFDGKLVPRDAFLAKLWWEEGFKYARAAQWFHLRPGMLEVDHIHFWGNSPDPQKAAMYYAWSGRQRISEGKLGWAELLLYDLADLNSGIELLERYRQDIAAGGKELVSDTNEDVDGQRRGFEDVAEGLSPKPDREIWPFSFDQEGKEIWEREIRSSTRLEKIDAALRLMYSRFIPRKHRMERTGLCVDRWRAC</sequence>
<name>A0A165FAK1_9BASI</name>
<keyword evidence="2" id="KW-1185">Reference proteome</keyword>
<dbReference type="Proteomes" id="UP000076842">
    <property type="component" value="Unassembled WGS sequence"/>
</dbReference>
<dbReference type="InParanoid" id="A0A165FAK1"/>
<dbReference type="EMBL" id="KV423977">
    <property type="protein sequence ID" value="KZT56473.1"/>
    <property type="molecule type" value="Genomic_DNA"/>
</dbReference>
<dbReference type="AlphaFoldDB" id="A0A165FAK1"/>
<organism evidence="1 2">
    <name type="scientific">Calocera cornea HHB12733</name>
    <dbReference type="NCBI Taxonomy" id="1353952"/>
    <lineage>
        <taxon>Eukaryota</taxon>
        <taxon>Fungi</taxon>
        <taxon>Dikarya</taxon>
        <taxon>Basidiomycota</taxon>
        <taxon>Agaricomycotina</taxon>
        <taxon>Dacrymycetes</taxon>
        <taxon>Dacrymycetales</taxon>
        <taxon>Dacrymycetaceae</taxon>
        <taxon>Calocera</taxon>
    </lineage>
</organism>
<gene>
    <name evidence="1" type="ORF">CALCODRAFT_555905</name>
</gene>
<dbReference type="InterPro" id="IPR011990">
    <property type="entry name" value="TPR-like_helical_dom_sf"/>
</dbReference>
<protein>
    <submittedName>
        <fullName evidence="1">Uncharacterized protein</fullName>
    </submittedName>
</protein>
<dbReference type="OrthoDB" id="10516331at2759"/>